<dbReference type="RefSeq" id="WP_173220198.1">
    <property type="nucleotide sequence ID" value="NZ_CP048104.1"/>
</dbReference>
<dbReference type="InterPro" id="IPR009776">
    <property type="entry name" value="Spore_0_M"/>
</dbReference>
<evidence type="ECO:0000313" key="2">
    <source>
        <dbReference type="Proteomes" id="UP000503088"/>
    </source>
</evidence>
<reference evidence="1 2" key="1">
    <citation type="submission" date="2020-01" db="EMBL/GenBank/DDBJ databases">
        <authorList>
            <person name="Gulvik C.A."/>
            <person name="Batra D.G."/>
        </authorList>
    </citation>
    <scope>NUCLEOTIDE SEQUENCE [LARGE SCALE GENOMIC DNA]</scope>
    <source>
        <strain evidence="1 2">W9323</strain>
    </source>
</reference>
<accession>A0A7D3XQH9</accession>
<proteinExistence type="predicted"/>
<dbReference type="KEGG" id="kpul:GXN76_02470"/>
<keyword evidence="2" id="KW-1185">Reference proteome</keyword>
<dbReference type="Proteomes" id="UP000503088">
    <property type="component" value="Chromosome"/>
</dbReference>
<dbReference type="EMBL" id="CP048104">
    <property type="protein sequence ID" value="QKG83448.1"/>
    <property type="molecule type" value="Genomic_DNA"/>
</dbReference>
<name>A0A7D3XQH9_9BACL</name>
<gene>
    <name evidence="1" type="ORF">GXN76_02470</name>
</gene>
<organism evidence="1 2">
    <name type="scientific">Kroppenstedtia pulmonis</name>
    <dbReference type="NCBI Taxonomy" id="1380685"/>
    <lineage>
        <taxon>Bacteria</taxon>
        <taxon>Bacillati</taxon>
        <taxon>Bacillota</taxon>
        <taxon>Bacilli</taxon>
        <taxon>Bacillales</taxon>
        <taxon>Thermoactinomycetaceae</taxon>
        <taxon>Kroppenstedtia</taxon>
    </lineage>
</organism>
<dbReference type="PANTHER" id="PTHR40053">
    <property type="entry name" value="SPORULATION-CONTROL PROTEIN SPO0M"/>
    <property type="match status" value="1"/>
</dbReference>
<dbReference type="PANTHER" id="PTHR40053:SF1">
    <property type="entry name" value="SPORULATION-CONTROL PROTEIN SPO0M"/>
    <property type="match status" value="1"/>
</dbReference>
<protein>
    <submittedName>
        <fullName evidence="1">Sporulation protein</fullName>
    </submittedName>
</protein>
<evidence type="ECO:0000313" key="1">
    <source>
        <dbReference type="EMBL" id="QKG83448.1"/>
    </source>
</evidence>
<sequence>MSLFNKALASLGVGNAKVDTRLNQTQYRQGGLIEGEVFIQGGQVEQEVDEIYLYLVIVYHQDGSQHEYIMEEFRLCEVFTIGPRETKVIPFELRLPFDTPLTTGGCPVYLKTGLDIKMSIDPDDTDGIEVLPHPMVEKVLKVMEYVGFQLIDIEFDFENYYSSHPFIQKFIFQPTGELEDKLQQVDVMFYVGESEMEVILQLDRKATDLMGTLEEALDLDYRTIRLTVTERDVENMEDLIERFSEKINEHAQ</sequence>
<dbReference type="AlphaFoldDB" id="A0A7D3XQH9"/>
<dbReference type="Pfam" id="PF07070">
    <property type="entry name" value="Spo0M"/>
    <property type="match status" value="1"/>
</dbReference>